<reference evidence="1" key="1">
    <citation type="journal article" date="2014" name="Front. Microbiol.">
        <title>High frequency of phylogenetically diverse reductive dehalogenase-homologous genes in deep subseafloor sedimentary metagenomes.</title>
        <authorList>
            <person name="Kawai M."/>
            <person name="Futagami T."/>
            <person name="Toyoda A."/>
            <person name="Takaki Y."/>
            <person name="Nishi S."/>
            <person name="Hori S."/>
            <person name="Arai W."/>
            <person name="Tsubouchi T."/>
            <person name="Morono Y."/>
            <person name="Uchiyama I."/>
            <person name="Ito T."/>
            <person name="Fujiyama A."/>
            <person name="Inagaki F."/>
            <person name="Takami H."/>
        </authorList>
    </citation>
    <scope>NUCLEOTIDE SEQUENCE</scope>
    <source>
        <strain evidence="1">Expedition CK06-06</strain>
    </source>
</reference>
<dbReference type="EMBL" id="BARU01046184">
    <property type="protein sequence ID" value="GAI00023.1"/>
    <property type="molecule type" value="Genomic_DNA"/>
</dbReference>
<organism evidence="1">
    <name type="scientific">marine sediment metagenome</name>
    <dbReference type="NCBI Taxonomy" id="412755"/>
    <lineage>
        <taxon>unclassified sequences</taxon>
        <taxon>metagenomes</taxon>
        <taxon>ecological metagenomes</taxon>
    </lineage>
</organism>
<name>X1K0L9_9ZZZZ</name>
<sequence>MDEGDPIGDVIHAFKALFKQRGSDSTRTILSKLRSIFGSKAVSEVFTYFCLHDATTGWALQKELDMPEATAYRALKQLRTLGFIVPALKVS</sequence>
<dbReference type="AlphaFoldDB" id="X1K0L9"/>
<evidence type="ECO:0000313" key="1">
    <source>
        <dbReference type="EMBL" id="GAI00023.1"/>
    </source>
</evidence>
<comment type="caution">
    <text evidence="1">The sequence shown here is derived from an EMBL/GenBank/DDBJ whole genome shotgun (WGS) entry which is preliminary data.</text>
</comment>
<proteinExistence type="predicted"/>
<protein>
    <recommendedName>
        <fullName evidence="2">Transcription regulator TrmB N-terminal domain-containing protein</fullName>
    </recommendedName>
</protein>
<accession>X1K0L9</accession>
<gene>
    <name evidence="1" type="ORF">S03H2_69775</name>
</gene>
<evidence type="ECO:0008006" key="2">
    <source>
        <dbReference type="Google" id="ProtNLM"/>
    </source>
</evidence>
<feature type="non-terminal residue" evidence="1">
    <location>
        <position position="91"/>
    </location>
</feature>